<dbReference type="Proteomes" id="UP001174677">
    <property type="component" value="Chromosome 1"/>
</dbReference>
<evidence type="ECO:0008006" key="7">
    <source>
        <dbReference type="Google" id="ProtNLM"/>
    </source>
</evidence>
<feature type="transmembrane region" description="Helical" evidence="4">
    <location>
        <begin position="220"/>
        <end position="248"/>
    </location>
</feature>
<feature type="transmembrane region" description="Helical" evidence="4">
    <location>
        <begin position="56"/>
        <end position="76"/>
    </location>
</feature>
<accession>A0ABQ9NFM3</accession>
<gene>
    <name evidence="5" type="ORF">P3X46_001752</name>
</gene>
<reference evidence="5" key="1">
    <citation type="journal article" date="2023" name="Plant Biotechnol. J.">
        <title>Chromosome-level wild Hevea brasiliensis genome provides new tools for genomic-assisted breeding and valuable loci to elevate rubber yield.</title>
        <authorList>
            <person name="Cheng H."/>
            <person name="Song X."/>
            <person name="Hu Y."/>
            <person name="Wu T."/>
            <person name="Yang Q."/>
            <person name="An Z."/>
            <person name="Feng S."/>
            <person name="Deng Z."/>
            <person name="Wu W."/>
            <person name="Zeng X."/>
            <person name="Tu M."/>
            <person name="Wang X."/>
            <person name="Huang H."/>
        </authorList>
    </citation>
    <scope>NUCLEOTIDE SEQUENCE</scope>
    <source>
        <strain evidence="5">MT/VB/25A 57/8</strain>
    </source>
</reference>
<organism evidence="5 6">
    <name type="scientific">Hevea brasiliensis</name>
    <name type="common">Para rubber tree</name>
    <name type="synonym">Siphonia brasiliensis</name>
    <dbReference type="NCBI Taxonomy" id="3981"/>
    <lineage>
        <taxon>Eukaryota</taxon>
        <taxon>Viridiplantae</taxon>
        <taxon>Streptophyta</taxon>
        <taxon>Embryophyta</taxon>
        <taxon>Tracheophyta</taxon>
        <taxon>Spermatophyta</taxon>
        <taxon>Magnoliopsida</taxon>
        <taxon>eudicotyledons</taxon>
        <taxon>Gunneridae</taxon>
        <taxon>Pentapetalae</taxon>
        <taxon>rosids</taxon>
        <taxon>fabids</taxon>
        <taxon>Malpighiales</taxon>
        <taxon>Euphorbiaceae</taxon>
        <taxon>Crotonoideae</taxon>
        <taxon>Micrandreae</taxon>
        <taxon>Hevea</taxon>
    </lineage>
</organism>
<sequence>MSRYVPVVYGFSFGTNYRKMKSKLNGVICLHIFFLGFLRTVGRVMLFAGLQYTSSAFTSAMLNLVPAMTFIVAIFSRIDKLEIAKLISRAKIGGTRVAFGGATVMTLYKGITLISLHGLHAHHSAKSKSFSHRNFVKGFLILVDQCLSMAVFARTIKKYPSPMKLTTLTGVSGTIVATIVAAITDHKVSSWRLSWDMTFVAPLYNKGSVFMTSFRPVTTVFAAIMGLFILGEVVLGATMIILGLYAILWGKEVEKKKKLVDPAISDQDHILNKTQNYNCCYLKFSIKFEV</sequence>
<feature type="transmembrane region" description="Helical" evidence="4">
    <location>
        <begin position="27"/>
        <end position="50"/>
    </location>
</feature>
<evidence type="ECO:0000256" key="4">
    <source>
        <dbReference type="SAM" id="Phobius"/>
    </source>
</evidence>
<protein>
    <recommendedName>
        <fullName evidence="7">WAT1-related protein</fullName>
    </recommendedName>
</protein>
<keyword evidence="6" id="KW-1185">Reference proteome</keyword>
<dbReference type="PANTHER" id="PTHR31218">
    <property type="entry name" value="WAT1-RELATED PROTEIN"/>
    <property type="match status" value="1"/>
</dbReference>
<dbReference type="EMBL" id="JARPOI010000001">
    <property type="protein sequence ID" value="KAJ9190565.1"/>
    <property type="molecule type" value="Genomic_DNA"/>
</dbReference>
<evidence type="ECO:0000313" key="6">
    <source>
        <dbReference type="Proteomes" id="UP001174677"/>
    </source>
</evidence>
<evidence type="ECO:0000256" key="2">
    <source>
        <dbReference type="ARBA" id="ARBA00022989"/>
    </source>
</evidence>
<keyword evidence="1 4" id="KW-0812">Transmembrane</keyword>
<keyword evidence="3 4" id="KW-0472">Membrane</keyword>
<comment type="caution">
    <text evidence="5">The sequence shown here is derived from an EMBL/GenBank/DDBJ whole genome shotgun (WGS) entry which is preliminary data.</text>
</comment>
<dbReference type="InterPro" id="IPR030184">
    <property type="entry name" value="WAT1-related"/>
</dbReference>
<evidence type="ECO:0000256" key="3">
    <source>
        <dbReference type="ARBA" id="ARBA00023136"/>
    </source>
</evidence>
<feature type="transmembrane region" description="Helical" evidence="4">
    <location>
        <begin position="135"/>
        <end position="153"/>
    </location>
</feature>
<keyword evidence="2 4" id="KW-1133">Transmembrane helix</keyword>
<name>A0ABQ9NFM3_HEVBR</name>
<evidence type="ECO:0000313" key="5">
    <source>
        <dbReference type="EMBL" id="KAJ9190565.1"/>
    </source>
</evidence>
<evidence type="ECO:0000256" key="1">
    <source>
        <dbReference type="ARBA" id="ARBA00022692"/>
    </source>
</evidence>
<proteinExistence type="predicted"/>
<feature type="transmembrane region" description="Helical" evidence="4">
    <location>
        <begin position="97"/>
        <end position="115"/>
    </location>
</feature>
<feature type="transmembrane region" description="Helical" evidence="4">
    <location>
        <begin position="165"/>
        <end position="184"/>
    </location>
</feature>